<keyword evidence="7" id="KW-1185">Reference proteome</keyword>
<dbReference type="InterPro" id="IPR006330">
    <property type="entry name" value="Ado/ade_deaminase"/>
</dbReference>
<feature type="compositionally biased region" description="Low complexity" evidence="4">
    <location>
        <begin position="25"/>
        <end position="47"/>
    </location>
</feature>
<comment type="caution">
    <text evidence="6">The sequence shown here is derived from an EMBL/GenBank/DDBJ whole genome shotgun (WGS) entry which is preliminary data.</text>
</comment>
<feature type="region of interest" description="Disordered" evidence="4">
    <location>
        <begin position="1"/>
        <end position="83"/>
    </location>
</feature>
<dbReference type="PANTHER" id="PTHR11409">
    <property type="entry name" value="ADENOSINE DEAMINASE"/>
    <property type="match status" value="1"/>
</dbReference>
<dbReference type="Pfam" id="PF00962">
    <property type="entry name" value="A_deaminase"/>
    <property type="match status" value="1"/>
</dbReference>
<gene>
    <name evidence="6" type="ORF">Sste5346_001928</name>
</gene>
<evidence type="ECO:0000313" key="6">
    <source>
        <dbReference type="EMBL" id="KAL1901521.1"/>
    </source>
</evidence>
<feature type="domain" description="Adenosine deaminase" evidence="5">
    <location>
        <begin position="391"/>
        <end position="694"/>
    </location>
</feature>
<proteinExistence type="predicted"/>
<dbReference type="Gene3D" id="3.20.20.140">
    <property type="entry name" value="Metal-dependent hydrolases"/>
    <property type="match status" value="1"/>
</dbReference>
<dbReference type="Proteomes" id="UP001583186">
    <property type="component" value="Unassembled WGS sequence"/>
</dbReference>
<evidence type="ECO:0000256" key="1">
    <source>
        <dbReference type="ARBA" id="ARBA00001947"/>
    </source>
</evidence>
<dbReference type="PANTHER" id="PTHR11409:SF37">
    <property type="entry name" value="ADENOSINE DEAMINASE DOMAIN-CONTAINING PROTEIN"/>
    <property type="match status" value="1"/>
</dbReference>
<reference evidence="6 7" key="1">
    <citation type="journal article" date="2024" name="IMA Fungus">
        <title>IMA Genome - F19 : A genome assembly and annotation guide to empower mycologists, including annotated draft genome sequences of Ceratocystis pirilliformis, Diaporthe australafricana, Fusarium ophioides, Paecilomyces lecythidis, and Sporothrix stenoceras.</title>
        <authorList>
            <person name="Aylward J."/>
            <person name="Wilson A.M."/>
            <person name="Visagie C.M."/>
            <person name="Spraker J."/>
            <person name="Barnes I."/>
            <person name="Buitendag C."/>
            <person name="Ceriani C."/>
            <person name="Del Mar Angel L."/>
            <person name="du Plessis D."/>
            <person name="Fuchs T."/>
            <person name="Gasser K."/>
            <person name="Kramer D."/>
            <person name="Li W."/>
            <person name="Munsamy K."/>
            <person name="Piso A."/>
            <person name="Price J.L."/>
            <person name="Sonnekus B."/>
            <person name="Thomas C."/>
            <person name="van der Nest A."/>
            <person name="van Dijk A."/>
            <person name="van Heerden A."/>
            <person name="van Vuuren N."/>
            <person name="Yilmaz N."/>
            <person name="Duong T.A."/>
            <person name="van der Merwe N.A."/>
            <person name="Wingfield M.J."/>
            <person name="Wingfield B.D."/>
        </authorList>
    </citation>
    <scope>NUCLEOTIDE SEQUENCE [LARGE SCALE GENOMIC DNA]</scope>
    <source>
        <strain evidence="6 7">CMW 5346</strain>
    </source>
</reference>
<dbReference type="InterPro" id="IPR032466">
    <property type="entry name" value="Metal_Hydrolase"/>
</dbReference>
<evidence type="ECO:0000313" key="7">
    <source>
        <dbReference type="Proteomes" id="UP001583186"/>
    </source>
</evidence>
<evidence type="ECO:0000256" key="3">
    <source>
        <dbReference type="ARBA" id="ARBA00022801"/>
    </source>
</evidence>
<sequence>MSSFFSLGRHKDTSSPAPHQSLQFQSQTQPNSQTQSQSQSQNNNNNNHFNAGKKRSSSTRRRLSKTLRLSSSSRAGPSSSAAPNVIVNLGTISTSPLMMTFESSDPNAPAGSGLNAAAAAGAAAGAAAAAAAAPYVTPASPSPSAVETPVDAAAAAAAAKKAATQARLQAAYAAKRNEVVEEESAYAFDHTCRVNATQAERLANDVLLRLKKDDKELIYHNAGVHVGYGGQKHEPFAGDHYLTNVPIIQKTQVLRVARRMPKGAHLHIHYNACLAPTVLLNLAKSMDRMFIFSDEKLIFRDSPKDKAKGVTADQNFFLSNIAFQITSVTAAKKDNILGNLFSKDYVKDQLMPFRDFLEQFPADRIGKSAMDWLAHKLIFSPEETYDIPQTSVGAWKRFNGRTKMMKGLFNYESAYREYTKLFLQDLLDDNIQYAEIRPNFMTANQLWDDEGTKKVDNAGIVQIIIDACEEFKARNAANVKTGVQGAKKNFDGIKIIYCTPRSFKNNEVEAALNECIEFKKRWPEYIAGFDLVGEEAAGQPLNQFIPELLEFQENCREQGLEIPFLFHCGETLDMGTSTDGNLIDALLLGAKRIGHGFALPRHPVVLEKMKKHNVCVEVCPISNEVLGLTPRIGGHAVYDLLARNFPCTVNSDNGTLFQSSLSHDFYQVLVGKADMGLYGWRQLAEWSLTHSCYSSPAAQARARANWLAEWQDFVQWLLQEYGAENPETQAVLRDLARDKTLAAKPAPTVDAEQSRL</sequence>
<dbReference type="EMBL" id="JAWCUI010000007">
    <property type="protein sequence ID" value="KAL1901521.1"/>
    <property type="molecule type" value="Genomic_DNA"/>
</dbReference>
<feature type="compositionally biased region" description="Basic residues" evidence="4">
    <location>
        <begin position="51"/>
        <end position="65"/>
    </location>
</feature>
<feature type="compositionally biased region" description="Low complexity" evidence="4">
    <location>
        <begin position="66"/>
        <end position="83"/>
    </location>
</feature>
<evidence type="ECO:0000256" key="2">
    <source>
        <dbReference type="ARBA" id="ARBA00022723"/>
    </source>
</evidence>
<evidence type="ECO:0000256" key="4">
    <source>
        <dbReference type="SAM" id="MobiDB-lite"/>
    </source>
</evidence>
<dbReference type="SUPFAM" id="SSF51556">
    <property type="entry name" value="Metallo-dependent hydrolases"/>
    <property type="match status" value="1"/>
</dbReference>
<organism evidence="6 7">
    <name type="scientific">Sporothrix stenoceras</name>
    <dbReference type="NCBI Taxonomy" id="5173"/>
    <lineage>
        <taxon>Eukaryota</taxon>
        <taxon>Fungi</taxon>
        <taxon>Dikarya</taxon>
        <taxon>Ascomycota</taxon>
        <taxon>Pezizomycotina</taxon>
        <taxon>Sordariomycetes</taxon>
        <taxon>Sordariomycetidae</taxon>
        <taxon>Ophiostomatales</taxon>
        <taxon>Ophiostomataceae</taxon>
        <taxon>Sporothrix</taxon>
    </lineage>
</organism>
<name>A0ABR3ZLC2_9PEZI</name>
<feature type="compositionally biased region" description="Polar residues" evidence="4">
    <location>
        <begin position="14"/>
        <end position="24"/>
    </location>
</feature>
<dbReference type="InterPro" id="IPR001365">
    <property type="entry name" value="A_deaminase_dom"/>
</dbReference>
<keyword evidence="2" id="KW-0479">Metal-binding</keyword>
<evidence type="ECO:0000259" key="5">
    <source>
        <dbReference type="Pfam" id="PF00962"/>
    </source>
</evidence>
<protein>
    <recommendedName>
        <fullName evidence="5">Adenosine deaminase domain-containing protein</fullName>
    </recommendedName>
</protein>
<accession>A0ABR3ZLC2</accession>
<keyword evidence="3" id="KW-0378">Hydrolase</keyword>
<comment type="cofactor">
    <cofactor evidence="1">
        <name>Zn(2+)</name>
        <dbReference type="ChEBI" id="CHEBI:29105"/>
    </cofactor>
</comment>